<protein>
    <submittedName>
        <fullName evidence="2">Uncharacterized protein</fullName>
    </submittedName>
</protein>
<evidence type="ECO:0000313" key="2">
    <source>
        <dbReference type="EMBL" id="CAE0708940.1"/>
    </source>
</evidence>
<accession>A0A7S4EEZ0</accession>
<organism evidence="2">
    <name type="scientific">Pseudo-nitzschia australis</name>
    <dbReference type="NCBI Taxonomy" id="44445"/>
    <lineage>
        <taxon>Eukaryota</taxon>
        <taxon>Sar</taxon>
        <taxon>Stramenopiles</taxon>
        <taxon>Ochrophyta</taxon>
        <taxon>Bacillariophyta</taxon>
        <taxon>Bacillariophyceae</taxon>
        <taxon>Bacillariophycidae</taxon>
        <taxon>Bacillariales</taxon>
        <taxon>Bacillariaceae</taxon>
        <taxon>Pseudo-nitzschia</taxon>
    </lineage>
</organism>
<dbReference type="AlphaFoldDB" id="A0A7S4EEZ0"/>
<name>A0A7S4EEZ0_9STRA</name>
<proteinExistence type="predicted"/>
<dbReference type="EMBL" id="HBIX01002239">
    <property type="protein sequence ID" value="CAE0708940.1"/>
    <property type="molecule type" value="Transcribed_RNA"/>
</dbReference>
<sequence>MLVQLSPWETTCTSIRVPNSARRRKRGTKDDKEEIPPPSFAASMITMASRRSLSKMKMQSAEFADCLPLLTITADHHITVLGKNLIETEGSPSYREFSSLRYNSRPGEAGSFFAKPSNGTYSASSDLPRIPAILDTKNDRVYALQQGNQRLTCWNSWKGSGPDEKSALKAQLKYPAVSMTLLPMNKGIIYGSCQNGVIYVARIVGETFSVEYLQVKQTDRSVLIGTFAEIDVEQARGSGRKRKMSDAEGNSSVKFYQIFCDGKLIKIVRNNVIVSTSNSDKLINIGSLAQNTAFLDLFNDELSSDRDQYTLTRAELLISSSGSAPKISVIYTMNNTSANADQKDMLHDPCCGTFCAAISLTTGDISNSPVRLPSQSKQFGLITESVLAAASNETIYLYDLITGTVLQSISLQRILCDMDKDGNWSLQTNVKHGILCIFYPKDGHLHVGLSTAALDESKGSLSSNKLKSSSKLACSLLACPKMASQFTVEAFDMMSSTGADKDENGSLTLTRLDETVARALMTLEETRKILVSQGDKSTFNKTSFRDTFDVSISNLIKDINSSNQAMEGNISVDRNPRDPSNGELRTPTKKTKNGKLNGGFTSPSSSTKAIKGGNIPSCIPQSFIDGSVQIALSAIIREKQDKNASNSALDILGLDARQVLKDLFQSKRVSARLHFEGLYALQETGKKHPLATALSYMECPGAENPLSALQIILEMIANCSDLSERQLVIMLDYMMRHAKADDIVKIVKDQHTYIVAKDHAFTTGDEKKTILAGVKVVLEMIVNYSECNEAMLRAALLEELTSSAEAVILARLLPNLLISNPDRNPTQYFVRSACQWIVALSESFRDDLSWARTSSGESFLVFLLNSVTETTKNSQEIMALKDSIGVAEIINKYNTMQAKKVASEASQTEELLGYSIDRIIF</sequence>
<evidence type="ECO:0000256" key="1">
    <source>
        <dbReference type="SAM" id="MobiDB-lite"/>
    </source>
</evidence>
<gene>
    <name evidence="2" type="ORF">PAUS00366_LOCUS1660</name>
</gene>
<feature type="region of interest" description="Disordered" evidence="1">
    <location>
        <begin position="14"/>
        <end position="38"/>
    </location>
</feature>
<reference evidence="2" key="1">
    <citation type="submission" date="2021-01" db="EMBL/GenBank/DDBJ databases">
        <authorList>
            <person name="Corre E."/>
            <person name="Pelletier E."/>
            <person name="Niang G."/>
            <person name="Scheremetjew M."/>
            <person name="Finn R."/>
            <person name="Kale V."/>
            <person name="Holt S."/>
            <person name="Cochrane G."/>
            <person name="Meng A."/>
            <person name="Brown T."/>
            <person name="Cohen L."/>
        </authorList>
    </citation>
    <scope>NUCLEOTIDE SEQUENCE</scope>
    <source>
        <strain evidence="2">10249 10 AB</strain>
    </source>
</reference>
<feature type="region of interest" description="Disordered" evidence="1">
    <location>
        <begin position="567"/>
        <end position="608"/>
    </location>
</feature>